<protein>
    <submittedName>
        <fullName evidence="9">TonB-dependent receptor</fullName>
    </submittedName>
</protein>
<keyword evidence="2" id="KW-0813">Transport</keyword>
<evidence type="ECO:0000313" key="9">
    <source>
        <dbReference type="EMBL" id="NCD71668.1"/>
    </source>
</evidence>
<feature type="domain" description="TonB-dependent transporter Oar-like beta-barrel" evidence="8">
    <location>
        <begin position="238"/>
        <end position="1037"/>
    </location>
</feature>
<keyword evidence="4" id="KW-0812">Transmembrane</keyword>
<evidence type="ECO:0000256" key="6">
    <source>
        <dbReference type="ARBA" id="ARBA00023237"/>
    </source>
</evidence>
<dbReference type="SUPFAM" id="SSF49464">
    <property type="entry name" value="Carboxypeptidase regulatory domain-like"/>
    <property type="match status" value="1"/>
</dbReference>
<dbReference type="Pfam" id="PF25183">
    <property type="entry name" value="OMP_b-brl_4"/>
    <property type="match status" value="1"/>
</dbReference>
<dbReference type="PANTHER" id="PTHR30069">
    <property type="entry name" value="TONB-DEPENDENT OUTER MEMBRANE RECEPTOR"/>
    <property type="match status" value="1"/>
</dbReference>
<keyword evidence="10" id="KW-1185">Reference proteome</keyword>
<dbReference type="GO" id="GO:0015344">
    <property type="term" value="F:siderophore uptake transmembrane transporter activity"/>
    <property type="evidence" value="ECO:0007669"/>
    <property type="project" value="TreeGrafter"/>
</dbReference>
<dbReference type="RefSeq" id="WP_166587609.1">
    <property type="nucleotide sequence ID" value="NZ_WWEO01000044.1"/>
</dbReference>
<dbReference type="InterPro" id="IPR039426">
    <property type="entry name" value="TonB-dep_rcpt-like"/>
</dbReference>
<dbReference type="Pfam" id="PF13620">
    <property type="entry name" value="CarboxypepD_reg"/>
    <property type="match status" value="1"/>
</dbReference>
<feature type="signal peptide" evidence="7">
    <location>
        <begin position="1"/>
        <end position="24"/>
    </location>
</feature>
<evidence type="ECO:0000256" key="3">
    <source>
        <dbReference type="ARBA" id="ARBA00022452"/>
    </source>
</evidence>
<dbReference type="InterPro" id="IPR008969">
    <property type="entry name" value="CarboxyPept-like_regulatory"/>
</dbReference>
<dbReference type="InterPro" id="IPR036942">
    <property type="entry name" value="Beta-barrel_TonB_sf"/>
</dbReference>
<dbReference type="SUPFAM" id="SSF56935">
    <property type="entry name" value="Porins"/>
    <property type="match status" value="1"/>
</dbReference>
<dbReference type="Proteomes" id="UP000638732">
    <property type="component" value="Unassembled WGS sequence"/>
</dbReference>
<dbReference type="PANTHER" id="PTHR30069:SF46">
    <property type="entry name" value="OAR PROTEIN"/>
    <property type="match status" value="1"/>
</dbReference>
<organism evidence="9 10">
    <name type="scientific">Mucilaginibacter agri</name>
    <dbReference type="NCBI Taxonomy" id="2695265"/>
    <lineage>
        <taxon>Bacteria</taxon>
        <taxon>Pseudomonadati</taxon>
        <taxon>Bacteroidota</taxon>
        <taxon>Sphingobacteriia</taxon>
        <taxon>Sphingobacteriales</taxon>
        <taxon>Sphingobacteriaceae</taxon>
        <taxon>Mucilaginibacter</taxon>
    </lineage>
</organism>
<keyword evidence="5" id="KW-0472">Membrane</keyword>
<reference evidence="9" key="1">
    <citation type="submission" date="2020-01" db="EMBL/GenBank/DDBJ databases">
        <authorList>
            <person name="Seo Y.L."/>
        </authorList>
    </citation>
    <scope>NUCLEOTIDE SEQUENCE</scope>
    <source>
        <strain evidence="9">R11</strain>
    </source>
</reference>
<evidence type="ECO:0000313" key="10">
    <source>
        <dbReference type="Proteomes" id="UP000638732"/>
    </source>
</evidence>
<dbReference type="Gene3D" id="2.40.170.20">
    <property type="entry name" value="TonB-dependent receptor, beta-barrel domain"/>
    <property type="match status" value="1"/>
</dbReference>
<evidence type="ECO:0000256" key="7">
    <source>
        <dbReference type="SAM" id="SignalP"/>
    </source>
</evidence>
<keyword evidence="3" id="KW-1134">Transmembrane beta strand</keyword>
<evidence type="ECO:0000256" key="2">
    <source>
        <dbReference type="ARBA" id="ARBA00022448"/>
    </source>
</evidence>
<evidence type="ECO:0000256" key="5">
    <source>
        <dbReference type="ARBA" id="ARBA00023136"/>
    </source>
</evidence>
<dbReference type="GO" id="GO:0009279">
    <property type="term" value="C:cell outer membrane"/>
    <property type="evidence" value="ECO:0007669"/>
    <property type="project" value="UniProtKB-SubCell"/>
</dbReference>
<proteinExistence type="predicted"/>
<comment type="subcellular location">
    <subcellularLocation>
        <location evidence="1">Cell outer membrane</location>
        <topology evidence="1">Multi-pass membrane protein</topology>
    </subcellularLocation>
</comment>
<reference evidence="9" key="2">
    <citation type="submission" date="2020-10" db="EMBL/GenBank/DDBJ databases">
        <title>Mucilaginibacter sp. nov., isolated from soil.</title>
        <authorList>
            <person name="Jeon C.O."/>
        </authorList>
    </citation>
    <scope>NUCLEOTIDE SEQUENCE</scope>
    <source>
        <strain evidence="9">R11</strain>
    </source>
</reference>
<name>A0A965ZKG3_9SPHI</name>
<evidence type="ECO:0000256" key="4">
    <source>
        <dbReference type="ARBA" id="ARBA00022692"/>
    </source>
</evidence>
<accession>A0A965ZKG3</accession>
<dbReference type="AlphaFoldDB" id="A0A965ZKG3"/>
<keyword evidence="9" id="KW-0675">Receptor</keyword>
<comment type="caution">
    <text evidence="9">The sequence shown here is derived from an EMBL/GenBank/DDBJ whole genome shotgun (WGS) entry which is preliminary data.</text>
</comment>
<dbReference type="InterPro" id="IPR057601">
    <property type="entry name" value="Oar-like_b-barrel"/>
</dbReference>
<dbReference type="Gene3D" id="2.60.40.1120">
    <property type="entry name" value="Carboxypeptidase-like, regulatory domain"/>
    <property type="match status" value="1"/>
</dbReference>
<feature type="chain" id="PRO_5036826031" evidence="7">
    <location>
        <begin position="25"/>
        <end position="1109"/>
    </location>
</feature>
<sequence>MRKILLIFSVLLGVVLFNNNNANAQGVTTASVNGVITDNKGPIPGATVVITHLPTGTAYSTVSRADGRYNIPNLRVGGPYTFKVTFIGYSPFVQENITLSIGQDQRINAQIEANNTTLKEVTISSTAGKVINSSRTGARETVNRQQIEALPTINRSLADFTKLTPSANGLNFGGRSSTFNNITVDGALFNNSFGLSGTLGGQTNSQPISLDAIDQIQVDIAPFDVRQGNFTGAGVNTVVKSGTNQVKGTAYYYVRGPGLTGYKVGPTRIPETSFDYHTVGASLGFPIVKNKLFLFVSGEQERKNEPPTSNYIASRPGTSGANVSQVQGATLDAISSYLKTKYGYDPGPYENYNYLTSSDKVTAKLDWNINKNNTLSAKYFYLKSYRNLAASNSGVSNSDGKTAVGIGTRQPGTLTLPFYGSGYQINNNFNIGIIELDTRVSNNMSNKLTVGYSALRDYRKSLGSSDIPMVDIDNAVTTPTGAVTTAATGTSTSFGYELYTAGNLLNTNIFQFSDDFTIFSGKHEFTFGTNDQIQSYTNGFAPDYNGLYTYNSASDFLNGLPAAAYTYRYSAVGNDFPYAKIKASIYSVYAQDKWHVSDNFRLTYGVRADYDAFPTSLPANPNAAALSFQQGIHVDVSKLPKNRVQISPRVGFNWDVNGDQSTQVRGGSGLFAGTVPFVWISNQASNNGLLFGSYTVTKANSPTDQRLIFNPNVNANRPVGQGAANTSYELDVADPNLKYPKIWRTNLAIDQKLPGGIIGTIEAAYTKDINAIYHENLVLSDTYTTFAGPEAQIRYTSKNTTPSSASAQSATNPFINGLYYMTNTKKGYSYFITGQLQKSFSSGFYANVAYTYNASKDVNDGGSTASTIWSSRAISGNPNGDVLGNSTYVQPSRIIASIAYRKEYGKNYATSVGLIFEAANNGAISYTTANDPNNDGAQNDLMYIPRNQSEITLVQNGTTDTRTAAQLWNQLNGFISQDKYLNTHRGQYAERNGAIMPYFKRADMNVTQDFYVKVGKSRNTIRLTMDIINVGNFLNRNWGTYQVSSITGGSTGNVAILRYVGTDATTGRAQYTLPYLDAANQIPPTTSYKNDTSILSRWQMQFGVRYIFN</sequence>
<keyword evidence="7" id="KW-0732">Signal</keyword>
<dbReference type="EMBL" id="WWEO01000044">
    <property type="protein sequence ID" value="NCD71668.1"/>
    <property type="molecule type" value="Genomic_DNA"/>
</dbReference>
<dbReference type="GO" id="GO:0044718">
    <property type="term" value="P:siderophore transmembrane transport"/>
    <property type="evidence" value="ECO:0007669"/>
    <property type="project" value="TreeGrafter"/>
</dbReference>
<keyword evidence="6" id="KW-0998">Cell outer membrane</keyword>
<evidence type="ECO:0000256" key="1">
    <source>
        <dbReference type="ARBA" id="ARBA00004571"/>
    </source>
</evidence>
<evidence type="ECO:0000259" key="8">
    <source>
        <dbReference type="Pfam" id="PF25183"/>
    </source>
</evidence>
<gene>
    <name evidence="9" type="ORF">GSY63_20045</name>
</gene>